<name>A0AC61N0I7_9FIRM</name>
<proteinExistence type="predicted"/>
<evidence type="ECO:0000313" key="2">
    <source>
        <dbReference type="Proteomes" id="UP000595814"/>
    </source>
</evidence>
<protein>
    <submittedName>
        <fullName evidence="1">Lrp/AsnC family transcriptional regulator</fullName>
    </submittedName>
</protein>
<gene>
    <name evidence="1" type="ORF">JFY71_03315</name>
</gene>
<dbReference type="Proteomes" id="UP000595814">
    <property type="component" value="Chromosome"/>
</dbReference>
<keyword evidence="2" id="KW-1185">Reference proteome</keyword>
<sequence>MNLDITDIKILKLLEKNSRLPIRQISKEVNMSEPSVKQRIEKLEDNNIIKEYTINIDFKKLGFSLPFFIALKDLKIHYDDFSKNLEKYSNISKIYSLTGKYNYFLKGYCKNLEELEEILLELKKHGEAETYLILDEIKNNNLL</sequence>
<reference evidence="1 2" key="1">
    <citation type="journal article" date="2022" name="Int. J. Syst. Evol. Microbiol.">
        <title>Miniphocaeibacter halophilus sp. nov., an ammonium-tolerant acetate-producing bacterium isolated from a biogas system.</title>
        <authorList>
            <person name="Schnurer A."/>
            <person name="Singh A."/>
            <person name="Bi S."/>
            <person name="Qiao W."/>
            <person name="Westerholm M."/>
        </authorList>
    </citation>
    <scope>NUCLEOTIDE SEQUENCE [LARGE SCALE GENOMIC DNA]</scope>
    <source>
        <strain evidence="1 2">AMB_01</strain>
    </source>
</reference>
<accession>A0AC61N0I7</accession>
<dbReference type="EMBL" id="CP066744">
    <property type="protein sequence ID" value="QQK08583.1"/>
    <property type="molecule type" value="Genomic_DNA"/>
</dbReference>
<organism evidence="1 2">
    <name type="scientific">Miniphocaeibacter halophilus</name>
    <dbReference type="NCBI Taxonomy" id="2931922"/>
    <lineage>
        <taxon>Bacteria</taxon>
        <taxon>Bacillati</taxon>
        <taxon>Bacillota</taxon>
        <taxon>Tissierellia</taxon>
        <taxon>Tissierellales</taxon>
        <taxon>Peptoniphilaceae</taxon>
        <taxon>Miniphocaeibacter</taxon>
    </lineage>
</organism>
<evidence type="ECO:0000313" key="1">
    <source>
        <dbReference type="EMBL" id="QQK08583.1"/>
    </source>
</evidence>